<dbReference type="SUPFAM" id="SSF53335">
    <property type="entry name" value="S-adenosyl-L-methionine-dependent methyltransferases"/>
    <property type="match status" value="1"/>
</dbReference>
<comment type="caution">
    <text evidence="1">The sequence shown here is derived from an EMBL/GenBank/DDBJ whole genome shotgun (WGS) entry which is preliminary data.</text>
</comment>
<dbReference type="PANTHER" id="PTHR43861">
    <property type="entry name" value="TRANS-ACONITATE 2-METHYLTRANSFERASE-RELATED"/>
    <property type="match status" value="1"/>
</dbReference>
<dbReference type="AlphaFoldDB" id="A0A0G0F2I3"/>
<accession>A0A0G0F2I3</accession>
<protein>
    <submittedName>
        <fullName evidence="1">Methyltransferase type 11</fullName>
    </submittedName>
</protein>
<dbReference type="Proteomes" id="UP000034492">
    <property type="component" value="Unassembled WGS sequence"/>
</dbReference>
<dbReference type="Pfam" id="PF13489">
    <property type="entry name" value="Methyltransf_23"/>
    <property type="match status" value="1"/>
</dbReference>
<gene>
    <name evidence="1" type="ORF">US19_C0037G0002</name>
</gene>
<organism evidence="1 2">
    <name type="scientific">Candidatus Daviesbacteria bacterium GW2011_GWB1_36_5</name>
    <dbReference type="NCBI Taxonomy" id="1618426"/>
    <lineage>
        <taxon>Bacteria</taxon>
        <taxon>Candidatus Daviesiibacteriota</taxon>
    </lineage>
</organism>
<reference evidence="1 2" key="1">
    <citation type="journal article" date="2015" name="Nature">
        <title>rRNA introns, odd ribosomes, and small enigmatic genomes across a large radiation of phyla.</title>
        <authorList>
            <person name="Brown C.T."/>
            <person name="Hug L.A."/>
            <person name="Thomas B.C."/>
            <person name="Sharon I."/>
            <person name="Castelle C.J."/>
            <person name="Singh A."/>
            <person name="Wilkins M.J."/>
            <person name="Williams K.H."/>
            <person name="Banfield J.F."/>
        </authorList>
    </citation>
    <scope>NUCLEOTIDE SEQUENCE [LARGE SCALE GENOMIC DNA]</scope>
</reference>
<keyword evidence="1" id="KW-0808">Transferase</keyword>
<dbReference type="GO" id="GO:0032259">
    <property type="term" value="P:methylation"/>
    <property type="evidence" value="ECO:0007669"/>
    <property type="project" value="UniProtKB-KW"/>
</dbReference>
<proteinExistence type="predicted"/>
<dbReference type="EMBL" id="LBSA01000037">
    <property type="protein sequence ID" value="KKQ07795.1"/>
    <property type="molecule type" value="Genomic_DNA"/>
</dbReference>
<name>A0A0G0F2I3_9BACT</name>
<dbReference type="InterPro" id="IPR029063">
    <property type="entry name" value="SAM-dependent_MTases_sf"/>
</dbReference>
<keyword evidence="1" id="KW-0489">Methyltransferase</keyword>
<evidence type="ECO:0000313" key="2">
    <source>
        <dbReference type="Proteomes" id="UP000034492"/>
    </source>
</evidence>
<sequence>MFSSRKKIESNQICLICKSKTYLFAKIKNYEIYKCLICGFGFTTNLKKQTGDYHRDEEYFLEEDLFRNIFLKRVRIISKFVKPPAKILEVGCSNGLMLSLFKEKGYEVVGIEISTKASELAEKKGIKVIRQPFEKIIFEERFDVIIFNHTLEHLSNPLEVLRKAKKVLKPKGILYIDLPNFDSLSAKTLKGRWPLLLPDEHLWHFTEKAFINIFKNLDFKIIYVEKASGIWDLENPLKELFVSFKGMKKRFFKEFITVKSSYIISKMKVGTDLMILARKK</sequence>
<dbReference type="Gene3D" id="3.40.50.150">
    <property type="entry name" value="Vaccinia Virus protein VP39"/>
    <property type="match status" value="1"/>
</dbReference>
<dbReference type="GO" id="GO:0008168">
    <property type="term" value="F:methyltransferase activity"/>
    <property type="evidence" value="ECO:0007669"/>
    <property type="project" value="UniProtKB-KW"/>
</dbReference>
<evidence type="ECO:0000313" key="1">
    <source>
        <dbReference type="EMBL" id="KKQ07795.1"/>
    </source>
</evidence>
<dbReference type="CDD" id="cd02440">
    <property type="entry name" value="AdoMet_MTases"/>
    <property type="match status" value="1"/>
</dbReference>